<sequence length="393" mass="43721">MLSSLFRREIRASLLLTAILLVSGGWIVVVRVGNSAMIAAIVVVLFCSFLVSVRFPRAVRGSYGILVIAIFVASYAQDFQIDDKELFVILKALIAGVACIYFKRTRRDFRELFVDVMYYMAIISLVLYPLAYVAPGIARHIDDEYNTVFGLLYVRSTDLQRFNHYRNQGIFWEAGVYGVMLTMAFAYNFLKYKKRPNWVFLLAALSTQSMGALSVLMPFAAYCYLHQRQPRLANLAAIMLGVVVALVLAAPGAIDDAFSTLFGRSLQGDSSITVRINDMTLGARAAADSLLVGRPSGDLDAYNALALDEYGYIKENDAGISNSITGMIYKYGVPVTVIYCWVLWLRVRRDFGGMAPLVFAVFAGLLMIEPLGLSIFVFMLLAYRDYPSVAGRQ</sequence>
<accession>A0A4Y8MTG9</accession>
<feature type="transmembrane region" description="Helical" evidence="1">
    <location>
        <begin position="170"/>
        <end position="190"/>
    </location>
</feature>
<feature type="transmembrane region" description="Helical" evidence="1">
    <location>
        <begin position="232"/>
        <end position="254"/>
    </location>
</feature>
<gene>
    <name evidence="2" type="ORF">E2553_28175</name>
</gene>
<feature type="transmembrane region" description="Helical" evidence="1">
    <location>
        <begin position="62"/>
        <end position="80"/>
    </location>
</feature>
<feature type="transmembrane region" description="Helical" evidence="1">
    <location>
        <begin position="86"/>
        <end position="104"/>
    </location>
</feature>
<dbReference type="RefSeq" id="WP_134462877.1">
    <property type="nucleotide sequence ID" value="NZ_JBHMFL010000076.1"/>
</dbReference>
<evidence type="ECO:0000256" key="1">
    <source>
        <dbReference type="SAM" id="Phobius"/>
    </source>
</evidence>
<name>A0A4Y8MTG9_9BURK</name>
<feature type="transmembrane region" description="Helical" evidence="1">
    <location>
        <begin position="357"/>
        <end position="383"/>
    </location>
</feature>
<dbReference type="Proteomes" id="UP000297385">
    <property type="component" value="Unassembled WGS sequence"/>
</dbReference>
<dbReference type="EMBL" id="SNVI01000002">
    <property type="protein sequence ID" value="TFE40603.1"/>
    <property type="molecule type" value="Genomic_DNA"/>
</dbReference>
<proteinExistence type="predicted"/>
<dbReference type="AlphaFoldDB" id="A0A4Y8MTG9"/>
<evidence type="ECO:0008006" key="4">
    <source>
        <dbReference type="Google" id="ProtNLM"/>
    </source>
</evidence>
<evidence type="ECO:0000313" key="3">
    <source>
        <dbReference type="Proteomes" id="UP000297385"/>
    </source>
</evidence>
<dbReference type="GeneID" id="97306839"/>
<feature type="transmembrane region" description="Helical" evidence="1">
    <location>
        <begin position="36"/>
        <end position="55"/>
    </location>
</feature>
<comment type="caution">
    <text evidence="2">The sequence shown here is derived from an EMBL/GenBank/DDBJ whole genome shotgun (WGS) entry which is preliminary data.</text>
</comment>
<keyword evidence="1" id="KW-1133">Transmembrane helix</keyword>
<evidence type="ECO:0000313" key="2">
    <source>
        <dbReference type="EMBL" id="TFE40603.1"/>
    </source>
</evidence>
<feature type="transmembrane region" description="Helical" evidence="1">
    <location>
        <begin position="116"/>
        <end position="138"/>
    </location>
</feature>
<reference evidence="2 3" key="1">
    <citation type="submission" date="2019-03" db="EMBL/GenBank/DDBJ databases">
        <title>Complete Genome Sequence of Paraburkholderia dipogonis ICMP 19430T, a Nitrogen-fixing Symbiont of the South African Invasive Legume Dipogon lignosus in New Zealand.</title>
        <authorList>
            <person name="De Meyer S.E."/>
        </authorList>
    </citation>
    <scope>NUCLEOTIDE SEQUENCE [LARGE SCALE GENOMIC DNA]</scope>
    <source>
        <strain evidence="2 3">ICMP 19430</strain>
    </source>
</reference>
<feature type="transmembrane region" description="Helical" evidence="1">
    <location>
        <begin position="328"/>
        <end position="345"/>
    </location>
</feature>
<feature type="transmembrane region" description="Helical" evidence="1">
    <location>
        <begin position="12"/>
        <end position="30"/>
    </location>
</feature>
<keyword evidence="1" id="KW-0812">Transmembrane</keyword>
<keyword evidence="1" id="KW-0472">Membrane</keyword>
<protein>
    <recommendedName>
        <fullName evidence="4">O-antigen ligase domain-containing protein</fullName>
    </recommendedName>
</protein>
<organism evidence="2 3">
    <name type="scientific">Paraburkholderia dipogonis</name>
    <dbReference type="NCBI Taxonomy" id="1211383"/>
    <lineage>
        <taxon>Bacteria</taxon>
        <taxon>Pseudomonadati</taxon>
        <taxon>Pseudomonadota</taxon>
        <taxon>Betaproteobacteria</taxon>
        <taxon>Burkholderiales</taxon>
        <taxon>Burkholderiaceae</taxon>
        <taxon>Paraburkholderia</taxon>
    </lineage>
</organism>